<proteinExistence type="predicted"/>
<dbReference type="Gene3D" id="3.20.20.120">
    <property type="entry name" value="Enolase-like C-terminal domain"/>
    <property type="match status" value="1"/>
</dbReference>
<dbReference type="InterPro" id="IPR029017">
    <property type="entry name" value="Enolase-like_N"/>
</dbReference>
<keyword evidence="6" id="KW-1185">Reference proteome</keyword>
<protein>
    <submittedName>
        <fullName evidence="5">Mandelate racemase/muconate lactonizing enzyme family protein</fullName>
    </submittedName>
</protein>
<organism evidence="5 6">
    <name type="scientific">Rathayibacter rubneri</name>
    <dbReference type="NCBI Taxonomy" id="2950106"/>
    <lineage>
        <taxon>Bacteria</taxon>
        <taxon>Bacillati</taxon>
        <taxon>Actinomycetota</taxon>
        <taxon>Actinomycetes</taxon>
        <taxon>Micrococcales</taxon>
        <taxon>Microbacteriaceae</taxon>
        <taxon>Rathayibacter</taxon>
    </lineage>
</organism>
<dbReference type="Pfam" id="PF13378">
    <property type="entry name" value="MR_MLE_C"/>
    <property type="match status" value="1"/>
</dbReference>
<dbReference type="InterPro" id="IPR013341">
    <property type="entry name" value="Mandelate_racemase_N_dom"/>
</dbReference>
<dbReference type="InterPro" id="IPR018110">
    <property type="entry name" value="Mandel_Rmase/mucon_lact_enz_CS"/>
</dbReference>
<comment type="cofactor">
    <cofactor evidence="1">
        <name>Mg(2+)</name>
        <dbReference type="ChEBI" id="CHEBI:18420"/>
    </cofactor>
</comment>
<dbReference type="InterPro" id="IPR036849">
    <property type="entry name" value="Enolase-like_C_sf"/>
</dbReference>
<dbReference type="AlphaFoldDB" id="A0A9X2E147"/>
<dbReference type="SMART" id="SM00922">
    <property type="entry name" value="MR_MLE"/>
    <property type="match status" value="1"/>
</dbReference>
<accession>A0A9X2E147</accession>
<dbReference type="Pfam" id="PF02746">
    <property type="entry name" value="MR_MLE_N"/>
    <property type="match status" value="1"/>
</dbReference>
<dbReference type="SUPFAM" id="SSF54826">
    <property type="entry name" value="Enolase N-terminal domain-like"/>
    <property type="match status" value="1"/>
</dbReference>
<gene>
    <name evidence="5" type="ORF">NB037_09040</name>
</gene>
<name>A0A9X2E147_9MICO</name>
<evidence type="ECO:0000313" key="5">
    <source>
        <dbReference type="EMBL" id="MCM6762559.1"/>
    </source>
</evidence>
<feature type="domain" description="Mandelate racemase/muconate lactonizing enzyme C-terminal" evidence="4">
    <location>
        <begin position="142"/>
        <end position="239"/>
    </location>
</feature>
<dbReference type="GO" id="GO:0016052">
    <property type="term" value="P:carbohydrate catabolic process"/>
    <property type="evidence" value="ECO:0007669"/>
    <property type="project" value="TreeGrafter"/>
</dbReference>
<dbReference type="InterPro" id="IPR046945">
    <property type="entry name" value="RHMD-like"/>
</dbReference>
<dbReference type="GO" id="GO:0016836">
    <property type="term" value="F:hydro-lyase activity"/>
    <property type="evidence" value="ECO:0007669"/>
    <property type="project" value="TreeGrafter"/>
</dbReference>
<dbReference type="Proteomes" id="UP001155240">
    <property type="component" value="Unassembled WGS sequence"/>
</dbReference>
<evidence type="ECO:0000313" key="6">
    <source>
        <dbReference type="Proteomes" id="UP001155240"/>
    </source>
</evidence>
<dbReference type="PROSITE" id="PS00909">
    <property type="entry name" value="MR_MLE_2"/>
    <property type="match status" value="1"/>
</dbReference>
<comment type="caution">
    <text evidence="5">The sequence shown here is derived from an EMBL/GenBank/DDBJ whole genome shotgun (WGS) entry which is preliminary data.</text>
</comment>
<dbReference type="GO" id="GO:0000287">
    <property type="term" value="F:magnesium ion binding"/>
    <property type="evidence" value="ECO:0007669"/>
    <property type="project" value="TreeGrafter"/>
</dbReference>
<dbReference type="GO" id="GO:0009063">
    <property type="term" value="P:amino acid catabolic process"/>
    <property type="evidence" value="ECO:0007669"/>
    <property type="project" value="InterPro"/>
</dbReference>
<keyword evidence="3" id="KW-0460">Magnesium</keyword>
<dbReference type="InterPro" id="IPR013342">
    <property type="entry name" value="Mandelate_racemase_C"/>
</dbReference>
<evidence type="ECO:0000256" key="2">
    <source>
        <dbReference type="ARBA" id="ARBA00022723"/>
    </source>
</evidence>
<evidence type="ECO:0000256" key="1">
    <source>
        <dbReference type="ARBA" id="ARBA00001946"/>
    </source>
</evidence>
<dbReference type="RefSeq" id="WP_251945279.1">
    <property type="nucleotide sequence ID" value="NZ_JAMRYM010000031.1"/>
</dbReference>
<dbReference type="SUPFAM" id="SSF51604">
    <property type="entry name" value="Enolase C-terminal domain-like"/>
    <property type="match status" value="1"/>
</dbReference>
<keyword evidence="2" id="KW-0479">Metal-binding</keyword>
<evidence type="ECO:0000256" key="3">
    <source>
        <dbReference type="ARBA" id="ARBA00022842"/>
    </source>
</evidence>
<sequence length="363" mass="39547">MSTIEAISVRSLSARMPRPWVPSAPDLHLVRVDVRDSDGCSGSGFSWTPTIGASAVAALLRDDVRRFALGREADPELLWPRLWEHLHEAGGGGITTIAMAGLDLALWDLRARSRGLGLPDLLGRRQERLPVYGSGVNLHYSEDELAEQVRRWLDRGLDAVKIKVGRPDLGEDVARVGVVRELLGPDRVLMIDANQRWDVDQAARAVGELARFDLDWIEEPLRADDTAGYRRLAERIDVRIALGENLHTVHRFREAMDDGYAGVVQPNVIRVGGITPFLAIAALADERGVVVAPHLLPDLSAQLAVAREQPTWVEDVEDAGFDALGVLAFPSPVRIDGATATVGTSLGLGLDLTAPHLDLLEIP</sequence>
<dbReference type="Gene3D" id="3.30.390.10">
    <property type="entry name" value="Enolase-like, N-terminal domain"/>
    <property type="match status" value="1"/>
</dbReference>
<dbReference type="PANTHER" id="PTHR13794:SF58">
    <property type="entry name" value="MITOCHONDRIAL ENOLASE SUPERFAMILY MEMBER 1"/>
    <property type="match status" value="1"/>
</dbReference>
<evidence type="ECO:0000259" key="4">
    <source>
        <dbReference type="SMART" id="SM00922"/>
    </source>
</evidence>
<dbReference type="InterPro" id="IPR029065">
    <property type="entry name" value="Enolase_C-like"/>
</dbReference>
<dbReference type="CDD" id="cd03316">
    <property type="entry name" value="MR_like"/>
    <property type="match status" value="1"/>
</dbReference>
<dbReference type="EMBL" id="JAMRYM010000031">
    <property type="protein sequence ID" value="MCM6762559.1"/>
    <property type="molecule type" value="Genomic_DNA"/>
</dbReference>
<dbReference type="PANTHER" id="PTHR13794">
    <property type="entry name" value="ENOLASE SUPERFAMILY, MANDELATE RACEMASE"/>
    <property type="match status" value="1"/>
</dbReference>
<reference evidence="5" key="1">
    <citation type="submission" date="2022-06" db="EMBL/GenBank/DDBJ databases">
        <title>Whole genome shotgun sequencing (WGS) of Rathayibacter sp. ZW T2_19, isolated from stored onions (Allium cepa).</title>
        <authorList>
            <person name="Stoll D.A."/>
            <person name="Huch M."/>
        </authorList>
    </citation>
    <scope>NUCLEOTIDE SEQUENCE</scope>
    <source>
        <strain evidence="5">ZW T2_19</strain>
    </source>
</reference>
<dbReference type="SFLD" id="SFLDS00001">
    <property type="entry name" value="Enolase"/>
    <property type="match status" value="1"/>
</dbReference>